<gene>
    <name evidence="1" type="ORF">ACFQJC_16380</name>
</gene>
<evidence type="ECO:0000313" key="2">
    <source>
        <dbReference type="Proteomes" id="UP001596481"/>
    </source>
</evidence>
<organism evidence="1 2">
    <name type="scientific">Haloferax namakaokahaiae</name>
    <dbReference type="NCBI Taxonomy" id="1748331"/>
    <lineage>
        <taxon>Archaea</taxon>
        <taxon>Methanobacteriati</taxon>
        <taxon>Methanobacteriota</taxon>
        <taxon>Stenosarchaea group</taxon>
        <taxon>Halobacteria</taxon>
        <taxon>Halobacteriales</taxon>
        <taxon>Haloferacaceae</taxon>
        <taxon>Haloferax</taxon>
    </lineage>
</organism>
<comment type="caution">
    <text evidence="1">The sequence shown here is derived from an EMBL/GenBank/DDBJ whole genome shotgun (WGS) entry which is preliminary data.</text>
</comment>
<name>A0ABD5ZIH8_9EURY</name>
<reference evidence="1 2" key="1">
    <citation type="journal article" date="2019" name="Int. J. Syst. Evol. Microbiol.">
        <title>The Global Catalogue of Microorganisms (GCM) 10K type strain sequencing project: providing services to taxonomists for standard genome sequencing and annotation.</title>
        <authorList>
            <consortium name="The Broad Institute Genomics Platform"/>
            <consortium name="The Broad Institute Genome Sequencing Center for Infectious Disease"/>
            <person name="Wu L."/>
            <person name="Ma J."/>
        </authorList>
    </citation>
    <scope>NUCLEOTIDE SEQUENCE [LARGE SCALE GENOMIC DNA]</scope>
    <source>
        <strain evidence="1 2">DSM 29988</strain>
    </source>
</reference>
<evidence type="ECO:0000313" key="1">
    <source>
        <dbReference type="EMBL" id="MFC7205096.1"/>
    </source>
</evidence>
<dbReference type="Proteomes" id="UP001596481">
    <property type="component" value="Unassembled WGS sequence"/>
</dbReference>
<dbReference type="AlphaFoldDB" id="A0ABD5ZIH8"/>
<protein>
    <recommendedName>
        <fullName evidence="3">N-acetyltransferase domain-containing protein</fullName>
    </recommendedName>
</protein>
<proteinExistence type="predicted"/>
<sequence length="144" mass="15581">MDVRDAVETDADRLAALANAPTAAMRRLVRDRTVRVATDDLGSDPNADTPSEADPIHGFVGFDVRDGVVHITRLDGTETAIERLLEEPLGFAATEGLPAEILLVESEADIAAIVEGAGFERLGYGPRFDGERTELYRLEETAED</sequence>
<accession>A0ABD5ZIH8</accession>
<dbReference type="EMBL" id="JBHTAA010000005">
    <property type="protein sequence ID" value="MFC7205096.1"/>
    <property type="molecule type" value="Genomic_DNA"/>
</dbReference>
<keyword evidence="2" id="KW-1185">Reference proteome</keyword>
<dbReference type="RefSeq" id="WP_390225362.1">
    <property type="nucleotide sequence ID" value="NZ_JBHTAA010000005.1"/>
</dbReference>
<evidence type="ECO:0008006" key="3">
    <source>
        <dbReference type="Google" id="ProtNLM"/>
    </source>
</evidence>